<comment type="caution">
    <text evidence="1">The sequence shown here is derived from an EMBL/GenBank/DDBJ whole genome shotgun (WGS) entry which is preliminary data.</text>
</comment>
<protein>
    <submittedName>
        <fullName evidence="1">Uncharacterized protein</fullName>
    </submittedName>
</protein>
<dbReference type="AlphaFoldDB" id="A0A2I0JJY6"/>
<accession>A0A2I0JJY6</accession>
<evidence type="ECO:0000313" key="2">
    <source>
        <dbReference type="Proteomes" id="UP000233551"/>
    </source>
</evidence>
<reference evidence="1 2" key="1">
    <citation type="submission" date="2017-11" db="EMBL/GenBank/DDBJ databases">
        <title>De-novo sequencing of pomegranate (Punica granatum L.) genome.</title>
        <authorList>
            <person name="Akparov Z."/>
            <person name="Amiraslanov A."/>
            <person name="Hajiyeva S."/>
            <person name="Abbasov M."/>
            <person name="Kaur K."/>
            <person name="Hamwieh A."/>
            <person name="Solovyev V."/>
            <person name="Salamov A."/>
            <person name="Braich B."/>
            <person name="Kosarev P."/>
            <person name="Mahmoud A."/>
            <person name="Hajiyev E."/>
            <person name="Babayeva S."/>
            <person name="Izzatullayeva V."/>
            <person name="Mammadov A."/>
            <person name="Mammadov A."/>
            <person name="Sharifova S."/>
            <person name="Ojaghi J."/>
            <person name="Eynullazada K."/>
            <person name="Bayramov B."/>
            <person name="Abdulazimova A."/>
            <person name="Shahmuradov I."/>
        </authorList>
    </citation>
    <scope>NUCLEOTIDE SEQUENCE [LARGE SCALE GENOMIC DNA]</scope>
    <source>
        <strain evidence="2">cv. AG2017</strain>
        <tissue evidence="1">Leaf</tissue>
    </source>
</reference>
<proteinExistence type="predicted"/>
<evidence type="ECO:0000313" key="1">
    <source>
        <dbReference type="EMBL" id="PKI56572.1"/>
    </source>
</evidence>
<keyword evidence="2" id="KW-1185">Reference proteome</keyword>
<sequence>MTRIESVSRADFCTLTRVRARFEAAQVKACKSSLDPFVPYDLNFTRVPYTLLPFKGITVVSWFADILGVRMTEALQCTVEGGQPVQVIPDRRARGPSVELVESVYCYLEMSKLEHSRSRFAQGINHHGSTNCNAKIVNGFPKMQAYSSFEALARSDHFTEFTTSKRASQVQP</sequence>
<dbReference type="EMBL" id="PGOL01001593">
    <property type="protein sequence ID" value="PKI56572.1"/>
    <property type="molecule type" value="Genomic_DNA"/>
</dbReference>
<dbReference type="Proteomes" id="UP000233551">
    <property type="component" value="Unassembled WGS sequence"/>
</dbReference>
<gene>
    <name evidence="1" type="ORF">CRG98_023041</name>
</gene>
<name>A0A2I0JJY6_PUNGR</name>
<organism evidence="1 2">
    <name type="scientific">Punica granatum</name>
    <name type="common">Pomegranate</name>
    <dbReference type="NCBI Taxonomy" id="22663"/>
    <lineage>
        <taxon>Eukaryota</taxon>
        <taxon>Viridiplantae</taxon>
        <taxon>Streptophyta</taxon>
        <taxon>Embryophyta</taxon>
        <taxon>Tracheophyta</taxon>
        <taxon>Spermatophyta</taxon>
        <taxon>Magnoliopsida</taxon>
        <taxon>eudicotyledons</taxon>
        <taxon>Gunneridae</taxon>
        <taxon>Pentapetalae</taxon>
        <taxon>rosids</taxon>
        <taxon>malvids</taxon>
        <taxon>Myrtales</taxon>
        <taxon>Lythraceae</taxon>
        <taxon>Punica</taxon>
    </lineage>
</organism>